<dbReference type="RefSeq" id="WP_059745928.1">
    <property type="nucleotide sequence ID" value="NZ_JBOZOX010000021.1"/>
</dbReference>
<gene>
    <name evidence="1" type="ORF">AWJ07_05715</name>
</gene>
<evidence type="ECO:0000313" key="2">
    <source>
        <dbReference type="Proteomes" id="UP000055702"/>
    </source>
</evidence>
<comment type="caution">
    <text evidence="1">The sequence shown here is derived from an EMBL/GenBank/DDBJ whole genome shotgun (WGS) entry which is preliminary data.</text>
</comment>
<accession>A0A106C0L9</accession>
<name>A0A106C0L9_SHEFR</name>
<dbReference type="EMBL" id="LRDC01000018">
    <property type="protein sequence ID" value="KVX02067.1"/>
    <property type="molecule type" value="Genomic_DNA"/>
</dbReference>
<protein>
    <submittedName>
        <fullName evidence="1">Uncharacterized protein</fullName>
    </submittedName>
</protein>
<evidence type="ECO:0000313" key="1">
    <source>
        <dbReference type="EMBL" id="KVX02067.1"/>
    </source>
</evidence>
<sequence length="351" mass="38178">MKYKKIVITITLLATAVGFWVYTSESALEPPQSAAVIEQDDTAPTKPKVVKPMPAKTMTVVEKLPQPISNSFQLMAEAYASELELPSYSMPLSVDDTHLLNPNAYIPQPVQLQDGASASIVLPKYRFSFPEPVVINLEVNGLLVAGASAALHRELASGSEPLISGTMLGADGKWAIQLNAEEDWNGPMEVSVTFSAKGKKQTLKTGIEYSHPTATITGVGDIRAEGSDMLIPVKLDVEQAGYYRLRANLYTADKQPIALLTGSAKLTEGSVVLDLKAYKGVLAQYKGPYVLSTFVLELRPAVPGELTQYGHSEEPAYELGDFAVESLSDEPWQPDEQEMQRLEFLQKMAGD</sequence>
<organism evidence="1">
    <name type="scientific">Shewanella frigidimarina</name>
    <dbReference type="NCBI Taxonomy" id="56812"/>
    <lineage>
        <taxon>Bacteria</taxon>
        <taxon>Pseudomonadati</taxon>
        <taxon>Pseudomonadota</taxon>
        <taxon>Gammaproteobacteria</taxon>
        <taxon>Alteromonadales</taxon>
        <taxon>Shewanellaceae</taxon>
        <taxon>Shewanella</taxon>
    </lineage>
</organism>
<dbReference type="Proteomes" id="UP000055702">
    <property type="component" value="Unassembled WGS sequence"/>
</dbReference>
<dbReference type="AlphaFoldDB" id="A0A106C0L9"/>
<proteinExistence type="predicted"/>
<reference evidence="1 2" key="1">
    <citation type="submission" date="2016-01" db="EMBL/GenBank/DDBJ databases">
        <title>Draft genome of the antarctic isolate Shewanella frigidimarina Ag06-30.</title>
        <authorList>
            <person name="Parmeciano Di Noto G."/>
            <person name="Vazquez S."/>
            <person name="Mac Cormack W."/>
            <person name="Iriarte A."/>
            <person name="Quiroga C."/>
        </authorList>
    </citation>
    <scope>NUCLEOTIDE SEQUENCE [LARGE SCALE GENOMIC DNA]</scope>
    <source>
        <strain evidence="1 2">Ag06-30</strain>
    </source>
</reference>